<keyword evidence="1" id="KW-1133">Transmembrane helix</keyword>
<keyword evidence="3" id="KW-1185">Reference proteome</keyword>
<evidence type="ECO:0000313" key="3">
    <source>
        <dbReference type="Proteomes" id="UP000297245"/>
    </source>
</evidence>
<keyword evidence="1" id="KW-0472">Membrane</keyword>
<reference evidence="2 3" key="1">
    <citation type="journal article" date="2019" name="Nat. Ecol. Evol.">
        <title>Megaphylogeny resolves global patterns of mushroom evolution.</title>
        <authorList>
            <person name="Varga T."/>
            <person name="Krizsan K."/>
            <person name="Foldi C."/>
            <person name="Dima B."/>
            <person name="Sanchez-Garcia M."/>
            <person name="Sanchez-Ramirez S."/>
            <person name="Szollosi G.J."/>
            <person name="Szarkandi J.G."/>
            <person name="Papp V."/>
            <person name="Albert L."/>
            <person name="Andreopoulos W."/>
            <person name="Angelini C."/>
            <person name="Antonin V."/>
            <person name="Barry K.W."/>
            <person name="Bougher N.L."/>
            <person name="Buchanan P."/>
            <person name="Buyck B."/>
            <person name="Bense V."/>
            <person name="Catcheside P."/>
            <person name="Chovatia M."/>
            <person name="Cooper J."/>
            <person name="Damon W."/>
            <person name="Desjardin D."/>
            <person name="Finy P."/>
            <person name="Geml J."/>
            <person name="Haridas S."/>
            <person name="Hughes K."/>
            <person name="Justo A."/>
            <person name="Karasinski D."/>
            <person name="Kautmanova I."/>
            <person name="Kiss B."/>
            <person name="Kocsube S."/>
            <person name="Kotiranta H."/>
            <person name="LaButti K.M."/>
            <person name="Lechner B.E."/>
            <person name="Liimatainen K."/>
            <person name="Lipzen A."/>
            <person name="Lukacs Z."/>
            <person name="Mihaltcheva S."/>
            <person name="Morgado L.N."/>
            <person name="Niskanen T."/>
            <person name="Noordeloos M.E."/>
            <person name="Ohm R.A."/>
            <person name="Ortiz-Santana B."/>
            <person name="Ovrebo C."/>
            <person name="Racz N."/>
            <person name="Riley R."/>
            <person name="Savchenko A."/>
            <person name="Shiryaev A."/>
            <person name="Soop K."/>
            <person name="Spirin V."/>
            <person name="Szebenyi C."/>
            <person name="Tomsovsky M."/>
            <person name="Tulloss R.E."/>
            <person name="Uehling J."/>
            <person name="Grigoriev I.V."/>
            <person name="Vagvolgyi C."/>
            <person name="Papp T."/>
            <person name="Martin F.M."/>
            <person name="Miettinen O."/>
            <person name="Hibbett D.S."/>
            <person name="Nagy L.G."/>
        </authorList>
    </citation>
    <scope>NUCLEOTIDE SEQUENCE [LARGE SCALE GENOMIC DNA]</scope>
    <source>
        <strain evidence="2 3">CBS 962.96</strain>
    </source>
</reference>
<feature type="transmembrane region" description="Helical" evidence="1">
    <location>
        <begin position="71"/>
        <end position="92"/>
    </location>
</feature>
<evidence type="ECO:0000313" key="2">
    <source>
        <dbReference type="EMBL" id="THU89234.1"/>
    </source>
</evidence>
<name>A0A4S8LJH7_DENBC</name>
<dbReference type="EMBL" id="ML179376">
    <property type="protein sequence ID" value="THU89234.1"/>
    <property type="molecule type" value="Genomic_DNA"/>
</dbReference>
<accession>A0A4S8LJH7</accession>
<organism evidence="2 3">
    <name type="scientific">Dendrothele bispora (strain CBS 962.96)</name>
    <dbReference type="NCBI Taxonomy" id="1314807"/>
    <lineage>
        <taxon>Eukaryota</taxon>
        <taxon>Fungi</taxon>
        <taxon>Dikarya</taxon>
        <taxon>Basidiomycota</taxon>
        <taxon>Agaricomycotina</taxon>
        <taxon>Agaricomycetes</taxon>
        <taxon>Agaricomycetidae</taxon>
        <taxon>Agaricales</taxon>
        <taxon>Agaricales incertae sedis</taxon>
        <taxon>Dendrothele</taxon>
    </lineage>
</organism>
<evidence type="ECO:0000256" key="1">
    <source>
        <dbReference type="SAM" id="Phobius"/>
    </source>
</evidence>
<gene>
    <name evidence="2" type="ORF">K435DRAFT_781712</name>
</gene>
<feature type="transmembrane region" description="Helical" evidence="1">
    <location>
        <begin position="98"/>
        <end position="116"/>
    </location>
</feature>
<dbReference type="AlphaFoldDB" id="A0A4S8LJH7"/>
<feature type="transmembrane region" description="Helical" evidence="1">
    <location>
        <begin position="12"/>
        <end position="35"/>
    </location>
</feature>
<protein>
    <submittedName>
        <fullName evidence="2">Uncharacterized protein</fullName>
    </submittedName>
</protein>
<feature type="transmembrane region" description="Helical" evidence="1">
    <location>
        <begin position="41"/>
        <end position="59"/>
    </location>
</feature>
<sequence length="170" mass="18326">MNVGILSERQEVFQLSISLGIIGTVGLALLCSNSLSPREGFLDQLLPVVAAYMFTYIVVTRREISAAILEAPCSHYIAYLLCFQTGCIIYGLQGSSQLFTAKMMIGSGVSGMLTCVSAVKRTGTMQGVFPSSLCLYQYVITIVISLLPLPSRILSRAFGSESLTNMGTYV</sequence>
<dbReference type="Proteomes" id="UP000297245">
    <property type="component" value="Unassembled WGS sequence"/>
</dbReference>
<proteinExistence type="predicted"/>
<feature type="transmembrane region" description="Helical" evidence="1">
    <location>
        <begin position="128"/>
        <end position="149"/>
    </location>
</feature>
<keyword evidence="1" id="KW-0812">Transmembrane</keyword>